<reference evidence="2 3" key="1">
    <citation type="journal article" date="2017" name="Chemistry">
        <title>Isolation, Biosynthesis and Chemical Modifications of Rubterolones A-F: Rare Tropolone Alkaloids from Actinomadura sp. 5-2.</title>
        <authorList>
            <person name="Guo H."/>
            <person name="Benndorf R."/>
            <person name="Leichnitz D."/>
            <person name="Klassen J.L."/>
            <person name="Vollmers J."/>
            <person name="Gorls H."/>
            <person name="Steinacker M."/>
            <person name="Weigel C."/>
            <person name="Dahse H.M."/>
            <person name="Kaster A.K."/>
            <person name="de Beer Z.W."/>
            <person name="Poulsen M."/>
            <person name="Beemelmanns C."/>
        </authorList>
    </citation>
    <scope>NUCLEOTIDE SEQUENCE [LARGE SCALE GENOMIC DNA]</scope>
    <source>
        <strain evidence="2 3">5-2</strain>
    </source>
</reference>
<proteinExistence type="predicted"/>
<sequence length="104" mass="11866">MTGQRTPVRVRMTRAKPWRDDHPDAVIVARPTRWGNPFPVRDGDRAEAIRRFRIYLSERPELVTAARRELAGRDLAWWCPLDQPCHADVLLDVANRPAAPGEAS</sequence>
<evidence type="ECO:0000259" key="1">
    <source>
        <dbReference type="Pfam" id="PF14216"/>
    </source>
</evidence>
<dbReference type="AlphaFoldDB" id="A0A2P4UKA2"/>
<dbReference type="Pfam" id="PF14216">
    <property type="entry name" value="DUF4326"/>
    <property type="match status" value="1"/>
</dbReference>
<dbReference type="EMBL" id="MTBP01000002">
    <property type="protein sequence ID" value="POM25446.1"/>
    <property type="molecule type" value="Genomic_DNA"/>
</dbReference>
<dbReference type="InterPro" id="IPR025475">
    <property type="entry name" value="DUF4326"/>
</dbReference>
<dbReference type="Proteomes" id="UP000242367">
    <property type="component" value="Unassembled WGS sequence"/>
</dbReference>
<comment type="caution">
    <text evidence="2">The sequence shown here is derived from an EMBL/GenBank/DDBJ whole genome shotgun (WGS) entry which is preliminary data.</text>
</comment>
<organism evidence="2 3">
    <name type="scientific">Actinomadura rubteroloni</name>
    <dbReference type="NCBI Taxonomy" id="1926885"/>
    <lineage>
        <taxon>Bacteria</taxon>
        <taxon>Bacillati</taxon>
        <taxon>Actinomycetota</taxon>
        <taxon>Actinomycetes</taxon>
        <taxon>Streptosporangiales</taxon>
        <taxon>Thermomonosporaceae</taxon>
        <taxon>Actinomadura</taxon>
    </lineage>
</organism>
<dbReference type="RefSeq" id="WP_103564431.1">
    <property type="nucleotide sequence ID" value="NZ_MTBP01000002.1"/>
</dbReference>
<accession>A0A2P4UKA2</accession>
<feature type="domain" description="DUF4326" evidence="1">
    <location>
        <begin position="15"/>
        <end position="91"/>
    </location>
</feature>
<name>A0A2P4UKA2_9ACTN</name>
<protein>
    <recommendedName>
        <fullName evidence="1">DUF4326 domain-containing protein</fullName>
    </recommendedName>
</protein>
<gene>
    <name evidence="2" type="ORF">BTM25_40930</name>
</gene>
<keyword evidence="3" id="KW-1185">Reference proteome</keyword>
<evidence type="ECO:0000313" key="2">
    <source>
        <dbReference type="EMBL" id="POM25446.1"/>
    </source>
</evidence>
<evidence type="ECO:0000313" key="3">
    <source>
        <dbReference type="Proteomes" id="UP000242367"/>
    </source>
</evidence>